<keyword evidence="4 5" id="KW-0720">Serine protease</keyword>
<dbReference type="Gene3D" id="3.40.50.200">
    <property type="entry name" value="Peptidase S8/S53 domain"/>
    <property type="match status" value="1"/>
</dbReference>
<comment type="similarity">
    <text evidence="1 5">Belongs to the peptidase S8 family.</text>
</comment>
<proteinExistence type="inferred from homology"/>
<evidence type="ECO:0000256" key="4">
    <source>
        <dbReference type="ARBA" id="ARBA00022825"/>
    </source>
</evidence>
<protein>
    <submittedName>
        <fullName evidence="9">S8 family serine peptidase</fullName>
    </submittedName>
</protein>
<keyword evidence="10" id="KW-1185">Reference proteome</keyword>
<keyword evidence="3 5" id="KW-0378">Hydrolase</keyword>
<dbReference type="PROSITE" id="PS00138">
    <property type="entry name" value="SUBTILASE_SER"/>
    <property type="match status" value="1"/>
</dbReference>
<dbReference type="SUPFAM" id="SSF52743">
    <property type="entry name" value="Subtilisin-like"/>
    <property type="match status" value="1"/>
</dbReference>
<feature type="active site" description="Charge relay system" evidence="5">
    <location>
        <position position="231"/>
    </location>
</feature>
<dbReference type="RefSeq" id="WP_223468119.1">
    <property type="nucleotide sequence ID" value="NZ_JAFBIL020000004.1"/>
</dbReference>
<dbReference type="Proteomes" id="UP000809349">
    <property type="component" value="Unassembled WGS sequence"/>
</dbReference>
<feature type="active site" description="Charge relay system" evidence="5">
    <location>
        <position position="384"/>
    </location>
</feature>
<evidence type="ECO:0000256" key="6">
    <source>
        <dbReference type="SAM" id="MobiDB-lite"/>
    </source>
</evidence>
<feature type="active site" description="Charge relay system" evidence="5">
    <location>
        <position position="202"/>
    </location>
</feature>
<dbReference type="PANTHER" id="PTHR43806">
    <property type="entry name" value="PEPTIDASE S8"/>
    <property type="match status" value="1"/>
</dbReference>
<feature type="signal peptide" evidence="7">
    <location>
        <begin position="1"/>
        <end position="27"/>
    </location>
</feature>
<gene>
    <name evidence="9" type="ORF">I4X03_010140</name>
</gene>
<feature type="domain" description="Peptidase S8/S53" evidence="8">
    <location>
        <begin position="197"/>
        <end position="432"/>
    </location>
</feature>
<evidence type="ECO:0000256" key="2">
    <source>
        <dbReference type="ARBA" id="ARBA00022670"/>
    </source>
</evidence>
<dbReference type="InterPro" id="IPR000209">
    <property type="entry name" value="Peptidase_S8/S53_dom"/>
</dbReference>
<dbReference type="Pfam" id="PF00082">
    <property type="entry name" value="Peptidase_S8"/>
    <property type="match status" value="1"/>
</dbReference>
<dbReference type="InterPro" id="IPR036852">
    <property type="entry name" value="Peptidase_S8/S53_dom_sf"/>
</dbReference>
<evidence type="ECO:0000256" key="3">
    <source>
        <dbReference type="ARBA" id="ARBA00022801"/>
    </source>
</evidence>
<dbReference type="InterPro" id="IPR015500">
    <property type="entry name" value="Peptidase_S8_subtilisin-rel"/>
</dbReference>
<evidence type="ECO:0000313" key="9">
    <source>
        <dbReference type="EMBL" id="MBZ2207619.1"/>
    </source>
</evidence>
<evidence type="ECO:0000256" key="5">
    <source>
        <dbReference type="PROSITE-ProRule" id="PRU01240"/>
    </source>
</evidence>
<evidence type="ECO:0000259" key="8">
    <source>
        <dbReference type="Pfam" id="PF00082"/>
    </source>
</evidence>
<feature type="region of interest" description="Disordered" evidence="6">
    <location>
        <begin position="176"/>
        <end position="198"/>
    </location>
</feature>
<feature type="chain" id="PRO_5046583265" evidence="7">
    <location>
        <begin position="28"/>
        <end position="446"/>
    </location>
</feature>
<reference evidence="9 10" key="2">
    <citation type="submission" date="2021-08" db="EMBL/GenBank/DDBJ databases">
        <title>Massilia sp. R798.</title>
        <authorList>
            <person name="Baek J.H."/>
            <person name="Jung H.S."/>
            <person name="Kim K.R."/>
            <person name="Jeon C.O."/>
        </authorList>
    </citation>
    <scope>NUCLEOTIDE SEQUENCE [LARGE SCALE GENOMIC DNA]</scope>
    <source>
        <strain evidence="9 10">R798</strain>
    </source>
</reference>
<dbReference type="PRINTS" id="PR00723">
    <property type="entry name" value="SUBTILISIN"/>
</dbReference>
<comment type="caution">
    <text evidence="9">The sequence shown here is derived from an EMBL/GenBank/DDBJ whole genome shotgun (WGS) entry which is preliminary data.</text>
</comment>
<dbReference type="PANTHER" id="PTHR43806:SF11">
    <property type="entry name" value="CEREVISIN-RELATED"/>
    <property type="match status" value="1"/>
</dbReference>
<reference evidence="9 10" key="1">
    <citation type="submission" date="2021-01" db="EMBL/GenBank/DDBJ databases">
        <authorList>
            <person name="Ruan W."/>
            <person name="Khan S.A."/>
            <person name="Jeon C.O."/>
        </authorList>
    </citation>
    <scope>NUCLEOTIDE SEQUENCE [LARGE SCALE GENOMIC DNA]</scope>
    <source>
        <strain evidence="9 10">R798</strain>
    </source>
</reference>
<accession>A0ABS7SNX4</accession>
<dbReference type="EMBL" id="JAFBIL020000004">
    <property type="protein sequence ID" value="MBZ2207619.1"/>
    <property type="molecule type" value="Genomic_DNA"/>
</dbReference>
<evidence type="ECO:0000313" key="10">
    <source>
        <dbReference type="Proteomes" id="UP000809349"/>
    </source>
</evidence>
<sequence length="446" mass="45163">MKLKYPFRAASTTLALTLALGATSASAQLRVPSLNLALPDRLGGLDTHALRGPGERLLGAAELGNLGEVRLGLVARLLRQHRDALEADPRGEPVVRGEILAFSASAAGLAAARAAGMRMVREQSLDLLGTVTVLLVPDDADLAAALEKLRAADPHGAYDFNHIYTGSSALPLGSGLAGAAREAEPDSKTAPPPGTARVGLIDSGVDAGHPVFRGASIARWGCGGAAHPAPHGTAVAALMVGHAAPFRGVAPAARLYAADIYCDSATGGSADKIAAALAWLASEHVGVVNISLVGPSNILLERVVTAMVQRGHVLVAAVGNDGPAAPPLYPASYRGVVGVSGVDKRGRPLPEAARGPQVMFAAPANQMVSAATGSPPYRPVRGTSFAAPIVAALLAPGVPSPSAAAARAAIDALTRQARGDAGNTVSNETGYGIVGMAYRNDPSAFR</sequence>
<dbReference type="InterPro" id="IPR050131">
    <property type="entry name" value="Peptidase_S8_subtilisin-like"/>
</dbReference>
<keyword evidence="2 5" id="KW-0645">Protease</keyword>
<keyword evidence="7" id="KW-0732">Signal</keyword>
<evidence type="ECO:0000256" key="7">
    <source>
        <dbReference type="SAM" id="SignalP"/>
    </source>
</evidence>
<dbReference type="PROSITE" id="PS51892">
    <property type="entry name" value="SUBTILASE"/>
    <property type="match status" value="1"/>
</dbReference>
<organism evidence="9 10">
    <name type="scientific">Massilia soli</name>
    <dbReference type="NCBI Taxonomy" id="2792854"/>
    <lineage>
        <taxon>Bacteria</taxon>
        <taxon>Pseudomonadati</taxon>
        <taxon>Pseudomonadota</taxon>
        <taxon>Betaproteobacteria</taxon>
        <taxon>Burkholderiales</taxon>
        <taxon>Oxalobacteraceae</taxon>
        <taxon>Telluria group</taxon>
        <taxon>Massilia</taxon>
    </lineage>
</organism>
<dbReference type="CDD" id="cd05561">
    <property type="entry name" value="Peptidases_S8_4"/>
    <property type="match status" value="1"/>
</dbReference>
<dbReference type="InterPro" id="IPR023828">
    <property type="entry name" value="Peptidase_S8_Ser-AS"/>
</dbReference>
<evidence type="ECO:0000256" key="1">
    <source>
        <dbReference type="ARBA" id="ARBA00011073"/>
    </source>
</evidence>
<name>A0ABS7SNX4_9BURK</name>